<dbReference type="PRINTS" id="PR00363">
    <property type="entry name" value="CYTOCHROMEB5"/>
</dbReference>
<evidence type="ECO:0008006" key="14">
    <source>
        <dbReference type="Google" id="ProtNLM"/>
    </source>
</evidence>
<dbReference type="AlphaFoldDB" id="A0A976IK71"/>
<dbReference type="GO" id="GO:0046872">
    <property type="term" value="F:metal ion binding"/>
    <property type="evidence" value="ECO:0007669"/>
    <property type="project" value="UniProtKB-KW"/>
</dbReference>
<evidence type="ECO:0000256" key="2">
    <source>
        <dbReference type="ARBA" id="ARBA00022617"/>
    </source>
</evidence>
<feature type="binding site" evidence="9">
    <location>
        <position position="199"/>
    </location>
    <ligand>
        <name>FAD</name>
        <dbReference type="ChEBI" id="CHEBI:57692"/>
    </ligand>
</feature>
<dbReference type="InterPro" id="IPR001709">
    <property type="entry name" value="Flavoprot_Pyr_Nucl_cyt_Rdtase"/>
</dbReference>
<evidence type="ECO:0000256" key="4">
    <source>
        <dbReference type="ARBA" id="ARBA00022723"/>
    </source>
</evidence>
<dbReference type="Gene3D" id="3.10.120.10">
    <property type="entry name" value="Cytochrome b5-like heme/steroid binding domain"/>
    <property type="match status" value="1"/>
</dbReference>
<feature type="domain" description="Cytochrome b5 heme-binding" evidence="10">
    <location>
        <begin position="34"/>
        <end position="110"/>
    </location>
</feature>
<dbReference type="InterPro" id="IPR008333">
    <property type="entry name" value="Cbr1-like_FAD-bd_dom"/>
</dbReference>
<comment type="cofactor">
    <cofactor evidence="1 9">
        <name>FAD</name>
        <dbReference type="ChEBI" id="CHEBI:57692"/>
    </cofactor>
</comment>
<dbReference type="PRINTS" id="PR00371">
    <property type="entry name" value="FPNCR"/>
</dbReference>
<evidence type="ECO:0000313" key="12">
    <source>
        <dbReference type="EMBL" id="TDH73263.1"/>
    </source>
</evidence>
<dbReference type="InterPro" id="IPR001433">
    <property type="entry name" value="OxRdtase_FAD/NAD-bd"/>
</dbReference>
<feature type="binding site" evidence="9">
    <location>
        <position position="260"/>
    </location>
    <ligand>
        <name>FAD</name>
        <dbReference type="ChEBI" id="CHEBI:57692"/>
    </ligand>
</feature>
<evidence type="ECO:0000256" key="1">
    <source>
        <dbReference type="ARBA" id="ARBA00001974"/>
    </source>
</evidence>
<keyword evidence="8" id="KW-0520">NAD</keyword>
<dbReference type="InterPro" id="IPR039261">
    <property type="entry name" value="FNR_nucleotide-bd"/>
</dbReference>
<evidence type="ECO:0000256" key="8">
    <source>
        <dbReference type="ARBA" id="ARBA00023027"/>
    </source>
</evidence>
<dbReference type="SMART" id="SM01117">
    <property type="entry name" value="Cyt-b5"/>
    <property type="match status" value="1"/>
</dbReference>
<dbReference type="CDD" id="cd06183">
    <property type="entry name" value="cyt_b5_reduct_like"/>
    <property type="match status" value="1"/>
</dbReference>
<evidence type="ECO:0000256" key="3">
    <source>
        <dbReference type="ARBA" id="ARBA00022630"/>
    </source>
</evidence>
<dbReference type="Gene3D" id="2.40.30.10">
    <property type="entry name" value="Translation factors"/>
    <property type="match status" value="1"/>
</dbReference>
<dbReference type="PANTHER" id="PTHR19370:SF185">
    <property type="entry name" value="NADH-CYTOCHROME B5 REDUCTASE"/>
    <property type="match status" value="1"/>
</dbReference>
<keyword evidence="5 9" id="KW-0274">FAD</keyword>
<dbReference type="OrthoDB" id="432299at2759"/>
<feature type="binding site" evidence="9">
    <location>
        <position position="180"/>
    </location>
    <ligand>
        <name>FAD</name>
        <dbReference type="ChEBI" id="CHEBI:57692"/>
    </ligand>
</feature>
<name>A0A976IK71_BRELC</name>
<organism evidence="12 13">
    <name type="scientific">Bremia lactucae</name>
    <name type="common">Lettuce downy mildew</name>
    <dbReference type="NCBI Taxonomy" id="4779"/>
    <lineage>
        <taxon>Eukaryota</taxon>
        <taxon>Sar</taxon>
        <taxon>Stramenopiles</taxon>
        <taxon>Oomycota</taxon>
        <taxon>Peronosporomycetes</taxon>
        <taxon>Peronosporales</taxon>
        <taxon>Peronosporaceae</taxon>
        <taxon>Bremia</taxon>
    </lineage>
</organism>
<dbReference type="InterPro" id="IPR001199">
    <property type="entry name" value="Cyt_B5-like_heme/steroid-bd"/>
</dbReference>
<evidence type="ECO:0000256" key="7">
    <source>
        <dbReference type="ARBA" id="ARBA00023004"/>
    </source>
</evidence>
<dbReference type="InterPro" id="IPR001834">
    <property type="entry name" value="CBR-like"/>
</dbReference>
<accession>A0A976IK71</accession>
<dbReference type="GO" id="GO:0071949">
    <property type="term" value="F:FAD binding"/>
    <property type="evidence" value="ECO:0007669"/>
    <property type="project" value="TreeGrafter"/>
</dbReference>
<dbReference type="EMBL" id="SHOA02000017">
    <property type="protein sequence ID" value="TDH73263.1"/>
    <property type="molecule type" value="Genomic_DNA"/>
</dbReference>
<evidence type="ECO:0000259" key="11">
    <source>
        <dbReference type="PROSITE" id="PS51384"/>
    </source>
</evidence>
<dbReference type="Pfam" id="PF00175">
    <property type="entry name" value="NAD_binding_1"/>
    <property type="match status" value="1"/>
</dbReference>
<reference evidence="12 13" key="1">
    <citation type="journal article" date="2021" name="Genome Biol.">
        <title>AFLAP: assembly-free linkage analysis pipeline using k-mers from genome sequencing data.</title>
        <authorList>
            <person name="Fletcher K."/>
            <person name="Zhang L."/>
            <person name="Gil J."/>
            <person name="Han R."/>
            <person name="Cavanaugh K."/>
            <person name="Michelmore R."/>
        </authorList>
    </citation>
    <scope>NUCLEOTIDE SEQUENCE [LARGE SCALE GENOMIC DNA]</scope>
    <source>
        <strain evidence="12 13">SF5</strain>
    </source>
</reference>
<comment type="caution">
    <text evidence="12">The sequence shown here is derived from an EMBL/GenBank/DDBJ whole genome shotgun (WGS) entry which is preliminary data.</text>
</comment>
<dbReference type="InterPro" id="IPR036400">
    <property type="entry name" value="Cyt_B5-like_heme/steroid_sf"/>
</dbReference>
<dbReference type="PANTHER" id="PTHR19370">
    <property type="entry name" value="NADH-CYTOCHROME B5 REDUCTASE"/>
    <property type="match status" value="1"/>
</dbReference>
<keyword evidence="3 9" id="KW-0285">Flavoprotein</keyword>
<dbReference type="InterPro" id="IPR017927">
    <property type="entry name" value="FAD-bd_FR_type"/>
</dbReference>
<dbReference type="Pfam" id="PF00970">
    <property type="entry name" value="FAD_binding_6"/>
    <property type="match status" value="1"/>
</dbReference>
<dbReference type="GeneID" id="94347847"/>
<keyword evidence="6" id="KW-0560">Oxidoreductase</keyword>
<feature type="binding site" evidence="9">
    <location>
        <position position="207"/>
    </location>
    <ligand>
        <name>FAD</name>
        <dbReference type="ChEBI" id="CHEBI:57692"/>
    </ligand>
</feature>
<dbReference type="PRINTS" id="PR00406">
    <property type="entry name" value="CYTB5RDTASE"/>
</dbReference>
<dbReference type="Pfam" id="PF00173">
    <property type="entry name" value="Cyt-b5"/>
    <property type="match status" value="1"/>
</dbReference>
<dbReference type="SUPFAM" id="SSF63380">
    <property type="entry name" value="Riboflavin synthase domain-like"/>
    <property type="match status" value="1"/>
</dbReference>
<dbReference type="PROSITE" id="PS50255">
    <property type="entry name" value="CYTOCHROME_B5_2"/>
    <property type="match status" value="1"/>
</dbReference>
<evidence type="ECO:0000256" key="5">
    <source>
        <dbReference type="ARBA" id="ARBA00022827"/>
    </source>
</evidence>
<feature type="domain" description="FAD-binding FR-type" evidence="11">
    <location>
        <begin position="128"/>
        <end position="231"/>
    </location>
</feature>
<dbReference type="RefSeq" id="XP_067822761.1">
    <property type="nucleotide sequence ID" value="XM_067962176.1"/>
</dbReference>
<evidence type="ECO:0000259" key="10">
    <source>
        <dbReference type="PROSITE" id="PS50255"/>
    </source>
</evidence>
<evidence type="ECO:0000256" key="6">
    <source>
        <dbReference type="ARBA" id="ARBA00023002"/>
    </source>
</evidence>
<dbReference type="Gene3D" id="3.40.50.80">
    <property type="entry name" value="Nucleotide-binding domain of ferredoxin-NADP reductase (FNR) module"/>
    <property type="match status" value="1"/>
</dbReference>
<dbReference type="Proteomes" id="UP000294530">
    <property type="component" value="Unassembled WGS sequence"/>
</dbReference>
<sequence>MVQHRNKVALNPGYSQLLSQSGQDLSGLRGGTPHRDISMEDVSRHCTESDCWSVLDGKVYNMTPYFKYHPGGVAELLRAAGGDCTDLFNEKHPWVNGHGMLDKCYVGQLDSNLKESSSHVSRFALDKIQWRAFSLVSKQTVCQQTVKFTFKLPGTKVLGLEIPGQHLKLRANINGQIIERAFTPTTNLLQLSSFDLVVKVYPDGVMSSYLNTLTVGDSVEMQGPQGTLGYPNAGIVTVGGQAKMTKVRHVVMVAAGTGITPMLQLIRAIVENSTDKAKITLVYCNHSVEHIIALSQLEPLANMFVDRIKVHHILHEVCETDLGSVKSGKRLDATILAKLLPIPAHDVAVFHCGPPSFDDAIQEMLEIVGYMKDQIFRF</sequence>
<dbReference type="SUPFAM" id="SSF55856">
    <property type="entry name" value="Cytochrome b5-like heme/steroid binding domain"/>
    <property type="match status" value="1"/>
</dbReference>
<feature type="binding site" evidence="9">
    <location>
        <position position="206"/>
    </location>
    <ligand>
        <name>FAD</name>
        <dbReference type="ChEBI" id="CHEBI:57692"/>
    </ligand>
</feature>
<gene>
    <name evidence="12" type="ORF">CCR75_004086</name>
</gene>
<dbReference type="InterPro" id="IPR017938">
    <property type="entry name" value="Riboflavin_synthase-like_b-brl"/>
</dbReference>
<keyword evidence="2" id="KW-0349">Heme</keyword>
<keyword evidence="13" id="KW-1185">Reference proteome</keyword>
<keyword evidence="4" id="KW-0479">Metal-binding</keyword>
<proteinExistence type="predicted"/>
<dbReference type="GO" id="GO:0016491">
    <property type="term" value="F:oxidoreductase activity"/>
    <property type="evidence" value="ECO:0007669"/>
    <property type="project" value="UniProtKB-KW"/>
</dbReference>
<dbReference type="FunFam" id="3.40.50.80:FF:000021">
    <property type="entry name" value="Cytochrome b5 reductase 4"/>
    <property type="match status" value="1"/>
</dbReference>
<dbReference type="FunFam" id="3.10.120.10:FF:000001">
    <property type="entry name" value="Cytochrome b5 reductase 4"/>
    <property type="match status" value="1"/>
</dbReference>
<dbReference type="PROSITE" id="PS51384">
    <property type="entry name" value="FAD_FR"/>
    <property type="match status" value="1"/>
</dbReference>
<dbReference type="KEGG" id="blac:94347847"/>
<keyword evidence="7" id="KW-0408">Iron</keyword>
<protein>
    <recommendedName>
        <fullName evidence="14">Cytochrome-b5 reductase</fullName>
    </recommendedName>
</protein>
<dbReference type="SUPFAM" id="SSF52343">
    <property type="entry name" value="Ferredoxin reductase-like, C-terminal NADP-linked domain"/>
    <property type="match status" value="1"/>
</dbReference>
<evidence type="ECO:0000256" key="9">
    <source>
        <dbReference type="PIRSR" id="PIRSR601834-1"/>
    </source>
</evidence>
<evidence type="ECO:0000313" key="13">
    <source>
        <dbReference type="Proteomes" id="UP000294530"/>
    </source>
</evidence>
<feature type="binding site" evidence="9">
    <location>
        <position position="197"/>
    </location>
    <ligand>
        <name>FAD</name>
        <dbReference type="ChEBI" id="CHEBI:57692"/>
    </ligand>
</feature>